<dbReference type="PANTHER" id="PTHR12955:SF1">
    <property type="entry name" value="INTEGRATOR COMPLEX SUBUNIT 13"/>
    <property type="match status" value="1"/>
</dbReference>
<keyword evidence="5" id="KW-0132">Cell division</keyword>
<dbReference type="GO" id="GO:0032039">
    <property type="term" value="C:integrator complex"/>
    <property type="evidence" value="ECO:0007669"/>
    <property type="project" value="TreeGrafter"/>
</dbReference>
<gene>
    <name evidence="18" type="ORF">AFUS01_LOCUS38085</name>
</gene>
<evidence type="ECO:0000256" key="13">
    <source>
        <dbReference type="ARBA" id="ARBA00030658"/>
    </source>
</evidence>
<evidence type="ECO:0000256" key="16">
    <source>
        <dbReference type="ARBA" id="ARBA00065185"/>
    </source>
</evidence>
<evidence type="ECO:0000256" key="15">
    <source>
        <dbReference type="ARBA" id="ARBA00061603"/>
    </source>
</evidence>
<evidence type="ECO:0000256" key="6">
    <source>
        <dbReference type="ARBA" id="ARBA00022776"/>
    </source>
</evidence>
<keyword evidence="9" id="KW-0175">Coiled coil</keyword>
<evidence type="ECO:0000256" key="10">
    <source>
        <dbReference type="ARBA" id="ARBA00023242"/>
    </source>
</evidence>
<name>A0A8J2LSZ2_9HEXA</name>
<feature type="region of interest" description="Disordered" evidence="17">
    <location>
        <begin position="409"/>
        <end position="430"/>
    </location>
</feature>
<comment type="caution">
    <text evidence="18">The sequence shown here is derived from an EMBL/GenBank/DDBJ whole genome shotgun (WGS) entry which is preliminary data.</text>
</comment>
<reference evidence="18" key="1">
    <citation type="submission" date="2021-06" db="EMBL/GenBank/DDBJ databases">
        <authorList>
            <person name="Hodson N. C."/>
            <person name="Mongue J. A."/>
            <person name="Jaron S. K."/>
        </authorList>
    </citation>
    <scope>NUCLEOTIDE SEQUENCE</scope>
</reference>
<evidence type="ECO:0000256" key="7">
    <source>
        <dbReference type="ARBA" id="ARBA00022782"/>
    </source>
</evidence>
<keyword evidence="10" id="KW-0539">Nucleus</keyword>
<keyword evidence="8" id="KW-0744">Spermatogenesis</keyword>
<evidence type="ECO:0000313" key="18">
    <source>
        <dbReference type="EMBL" id="CAG7828139.1"/>
    </source>
</evidence>
<keyword evidence="19" id="KW-1185">Reference proteome</keyword>
<dbReference type="GO" id="GO:0048471">
    <property type="term" value="C:perinuclear region of cytoplasm"/>
    <property type="evidence" value="ECO:0007669"/>
    <property type="project" value="UniProtKB-SubCell"/>
</dbReference>
<dbReference type="GO" id="GO:0007346">
    <property type="term" value="P:regulation of mitotic cell cycle"/>
    <property type="evidence" value="ECO:0007669"/>
    <property type="project" value="TreeGrafter"/>
</dbReference>
<dbReference type="Proteomes" id="UP000708208">
    <property type="component" value="Unassembled WGS sequence"/>
</dbReference>
<evidence type="ECO:0000256" key="1">
    <source>
        <dbReference type="ARBA" id="ARBA00004123"/>
    </source>
</evidence>
<evidence type="ECO:0000256" key="8">
    <source>
        <dbReference type="ARBA" id="ARBA00022871"/>
    </source>
</evidence>
<dbReference type="AlphaFoldDB" id="A0A8J2LSZ2"/>
<evidence type="ECO:0000256" key="2">
    <source>
        <dbReference type="ARBA" id="ARBA00004556"/>
    </source>
</evidence>
<keyword evidence="6" id="KW-0498">Mitosis</keyword>
<keyword evidence="7" id="KW-0221">Differentiation</keyword>
<evidence type="ECO:0000256" key="9">
    <source>
        <dbReference type="ARBA" id="ARBA00023054"/>
    </source>
</evidence>
<dbReference type="OrthoDB" id="5844105at2759"/>
<evidence type="ECO:0000256" key="14">
    <source>
        <dbReference type="ARBA" id="ARBA00032585"/>
    </source>
</evidence>
<protein>
    <recommendedName>
        <fullName evidence="3">Protein asunder</fullName>
    </recommendedName>
    <alternativeName>
        <fullName evidence="14">Cell cycle regulator Mat89Bb</fullName>
    </alternativeName>
    <alternativeName>
        <fullName evidence="13">Set apart in position or space protein</fullName>
    </alternativeName>
</protein>
<dbReference type="GO" id="GO:0051642">
    <property type="term" value="P:centrosome localization"/>
    <property type="evidence" value="ECO:0007669"/>
    <property type="project" value="TreeGrafter"/>
</dbReference>
<proteinExistence type="inferred from homology"/>
<feature type="compositionally biased region" description="Basic and acidic residues" evidence="17">
    <location>
        <begin position="547"/>
        <end position="567"/>
    </location>
</feature>
<evidence type="ECO:0000256" key="5">
    <source>
        <dbReference type="ARBA" id="ARBA00022618"/>
    </source>
</evidence>
<evidence type="ECO:0000313" key="19">
    <source>
        <dbReference type="Proteomes" id="UP000708208"/>
    </source>
</evidence>
<evidence type="ECO:0000256" key="11">
    <source>
        <dbReference type="ARBA" id="ARBA00023254"/>
    </source>
</evidence>
<comment type="subunit">
    <text evidence="16">Belongs to the multiprotein complex Integrator, at least composed of IntS1, IntS2, IntS3, IntS4, omd/IntS5, IntS6, defl/IntS7, IntS8, IntS9, IntS10, IntS11, IntS12, asun/IntS13, IntS14 and IntS15. The core complex associates with protein phosphatase 2A subunits mts/PP2A and Pp2A-29B, to form the Integrator-PP2A (INTAC) complex.</text>
</comment>
<dbReference type="Pfam" id="PF10221">
    <property type="entry name" value="Mat89Bb"/>
    <property type="match status" value="1"/>
</dbReference>
<comment type="similarity">
    <text evidence="15">Belongs to the Integrator subunit 13 family.</text>
</comment>
<comment type="subcellular location">
    <subcellularLocation>
        <location evidence="2">Cytoplasm</location>
        <location evidence="2">Perinuclear region</location>
    </subcellularLocation>
    <subcellularLocation>
        <location evidence="1">Nucleus</location>
    </subcellularLocation>
</comment>
<keyword evidence="11" id="KW-0469">Meiosis</keyword>
<dbReference type="PANTHER" id="PTHR12955">
    <property type="entry name" value="SARCOMA ANTIGEN NY-SAR-95-RELATED"/>
    <property type="match status" value="1"/>
</dbReference>
<feature type="region of interest" description="Disordered" evidence="17">
    <location>
        <begin position="547"/>
        <end position="595"/>
    </location>
</feature>
<dbReference type="GO" id="GO:0030154">
    <property type="term" value="P:cell differentiation"/>
    <property type="evidence" value="ECO:0007669"/>
    <property type="project" value="UniProtKB-KW"/>
</dbReference>
<organism evidence="18 19">
    <name type="scientific">Allacma fusca</name>
    <dbReference type="NCBI Taxonomy" id="39272"/>
    <lineage>
        <taxon>Eukaryota</taxon>
        <taxon>Metazoa</taxon>
        <taxon>Ecdysozoa</taxon>
        <taxon>Arthropoda</taxon>
        <taxon>Hexapoda</taxon>
        <taxon>Collembola</taxon>
        <taxon>Symphypleona</taxon>
        <taxon>Sminthuridae</taxon>
        <taxon>Allacma</taxon>
    </lineage>
</organism>
<dbReference type="GO" id="GO:0007283">
    <property type="term" value="P:spermatogenesis"/>
    <property type="evidence" value="ECO:0007669"/>
    <property type="project" value="UniProtKB-KW"/>
</dbReference>
<keyword evidence="4" id="KW-0963">Cytoplasm</keyword>
<dbReference type="EMBL" id="CAJVCH010546255">
    <property type="protein sequence ID" value="CAG7828139.1"/>
    <property type="molecule type" value="Genomic_DNA"/>
</dbReference>
<keyword evidence="12" id="KW-0131">Cell cycle</keyword>
<evidence type="ECO:0000256" key="3">
    <source>
        <dbReference type="ARBA" id="ARBA00020501"/>
    </source>
</evidence>
<dbReference type="GO" id="GO:0051301">
    <property type="term" value="P:cell division"/>
    <property type="evidence" value="ECO:0007669"/>
    <property type="project" value="UniProtKB-KW"/>
</dbReference>
<feature type="compositionally biased region" description="Polar residues" evidence="17">
    <location>
        <begin position="570"/>
        <end position="581"/>
    </location>
</feature>
<accession>A0A8J2LSZ2</accession>
<dbReference type="InterPro" id="IPR019355">
    <property type="entry name" value="Cell_cycle_regulator_Mat89Bb"/>
</dbReference>
<dbReference type="GO" id="GO:0051321">
    <property type="term" value="P:meiotic cell cycle"/>
    <property type="evidence" value="ECO:0007669"/>
    <property type="project" value="UniProtKB-KW"/>
</dbReference>
<evidence type="ECO:0000256" key="12">
    <source>
        <dbReference type="ARBA" id="ARBA00023306"/>
    </source>
</evidence>
<evidence type="ECO:0000256" key="4">
    <source>
        <dbReference type="ARBA" id="ARBA00022490"/>
    </source>
</evidence>
<evidence type="ECO:0000256" key="17">
    <source>
        <dbReference type="SAM" id="MobiDB-lite"/>
    </source>
</evidence>
<sequence>MGDLCHKTIFVLDHCKLMRELTGVTIEIELGNRPGANVGYFQFIPSVMKSLWNCVAESTLEYARILWDLFGDERLIRFIASHPQKAISLNDWSKAQQSMIFVQEAFAAVGPPLNTPGSIQTGIVLAIKALSEPTPFQTRYISGKGDTLSSKPRLINKGRIVCVTSCLVDFDVQEFVLSSLGKNNAAALNTDRKIPIDELEFVLLSLHPVGKEHLSRVLTSPSQEISPFAKFETVVLTPPDFHTRIQQLCVAHHDLVTTTVTGIPMKEEANASSSLNYDVTLFHPRLGPTNESQLLKWAGPTTPKGVGTNLCNTACRTTPVEVISRPTTCLSNFVLSGRSVWLEAVKKVSKANCNVLMAHGGEIWMHVMETTRNVLEDPPSISEGSGGRVTDYRIPDFVEFMKQNMLAPFPQPEISSTDKNRRNGDPPAVKPFELSKQRLWRKTIFWPITISGSILFSLSVHLETLLKLFPSDTLDELQKVECDKAFWSLMAIEARGDPPPVSSLQLKKGHKKDEQWRVVYSEIESFLRANLHSPAHESVLECFMESRHDEEKNTEKESDSKSTENKGKRSGSNGNMKSESFSPPPQKKLRLESGAEPRTNLLTLWRLKTEKKSPRILPEGLKLYAHLKESQETSAKPGKS</sequence>